<keyword evidence="3" id="KW-1185">Reference proteome</keyword>
<accession>A0A8R2JMM5</accession>
<feature type="transmembrane region" description="Helical" evidence="1">
    <location>
        <begin position="86"/>
        <end position="107"/>
    </location>
</feature>
<protein>
    <submittedName>
        <fullName evidence="2">Uncharacterized protein</fullName>
    </submittedName>
</protein>
<keyword evidence="1" id="KW-1133">Transmembrane helix</keyword>
<dbReference type="RefSeq" id="XP_029342025.1">
    <property type="nucleotide sequence ID" value="XM_029486165.1"/>
</dbReference>
<dbReference type="KEGG" id="api:100573151"/>
<dbReference type="AlphaFoldDB" id="A0A8R2JMM5"/>
<reference evidence="3" key="1">
    <citation type="submission" date="2010-06" db="EMBL/GenBank/DDBJ databases">
        <authorList>
            <person name="Jiang H."/>
            <person name="Abraham K."/>
            <person name="Ali S."/>
            <person name="Alsbrooks S.L."/>
            <person name="Anim B.N."/>
            <person name="Anosike U.S."/>
            <person name="Attaway T."/>
            <person name="Bandaranaike D.P."/>
            <person name="Battles P.K."/>
            <person name="Bell S.N."/>
            <person name="Bell A.V."/>
            <person name="Beltran B."/>
            <person name="Bickham C."/>
            <person name="Bustamante Y."/>
            <person name="Caleb T."/>
            <person name="Canada A."/>
            <person name="Cardenas V."/>
            <person name="Carter K."/>
            <person name="Chacko J."/>
            <person name="Chandrabose M.N."/>
            <person name="Chavez D."/>
            <person name="Chavez A."/>
            <person name="Chen L."/>
            <person name="Chu H.-S."/>
            <person name="Claassen K.J."/>
            <person name="Cockrell R."/>
            <person name="Collins M."/>
            <person name="Cooper J.A."/>
            <person name="Cree A."/>
            <person name="Curry S.M."/>
            <person name="Da Y."/>
            <person name="Dao M.D."/>
            <person name="Das B."/>
            <person name="Davila M.-L."/>
            <person name="Davy-Carroll L."/>
            <person name="Denson S."/>
            <person name="Dinh H."/>
            <person name="Ebong V.E."/>
            <person name="Edwards J.R."/>
            <person name="Egan A."/>
            <person name="El-Daye J."/>
            <person name="Escobedo L."/>
            <person name="Fernandez S."/>
            <person name="Fernando P.R."/>
            <person name="Flagg N."/>
            <person name="Forbes L.D."/>
            <person name="Fowler R.G."/>
            <person name="Fu Q."/>
            <person name="Gabisi R.A."/>
            <person name="Ganer J."/>
            <person name="Garbino Pronczuk A."/>
            <person name="Garcia R.M."/>
            <person name="Garner T."/>
            <person name="Garrett T.E."/>
            <person name="Gonzalez D.A."/>
            <person name="Hamid H."/>
            <person name="Hawkins E.S."/>
            <person name="Hirani K."/>
            <person name="Hogues M.E."/>
            <person name="Hollins B."/>
            <person name="Hsiao C.-H."/>
            <person name="Jabil R."/>
            <person name="James M.L."/>
            <person name="Jhangiani S.N."/>
            <person name="Johnson B."/>
            <person name="Johnson Q."/>
            <person name="Joshi V."/>
            <person name="Kalu J.B."/>
            <person name="Kam C."/>
            <person name="Kashfia A."/>
            <person name="Keebler J."/>
            <person name="Kisamo H."/>
            <person name="Kovar C.L."/>
            <person name="Lago L.A."/>
            <person name="Lai C.-Y."/>
            <person name="Laidlaw J."/>
            <person name="Lara F."/>
            <person name="Le T.-K."/>
            <person name="Lee S.L."/>
            <person name="Legall F.H."/>
            <person name="Lemon S.J."/>
            <person name="Lewis L.R."/>
            <person name="Li B."/>
            <person name="Liu Y."/>
            <person name="Liu Y.-S."/>
            <person name="Lopez J."/>
            <person name="Lozado R.J."/>
            <person name="Lu J."/>
            <person name="Madu R.C."/>
            <person name="Maheshwari M."/>
            <person name="Maheshwari R."/>
            <person name="Malloy K."/>
            <person name="Martinez E."/>
            <person name="Mathew T."/>
            <person name="Mercado I.C."/>
            <person name="Mercado C."/>
            <person name="Meyer B."/>
            <person name="Montgomery K."/>
            <person name="Morgan M.B."/>
            <person name="Munidasa M."/>
            <person name="Nazareth L.V."/>
            <person name="Nelson J."/>
            <person name="Ng B.M."/>
            <person name="Nguyen N.B."/>
            <person name="Nguyen P.Q."/>
            <person name="Nguyen T."/>
            <person name="Obregon M."/>
            <person name="Okwuonu G.O."/>
            <person name="Onwere C.G."/>
            <person name="Orozco G."/>
            <person name="Parra A."/>
            <person name="Patel S."/>
            <person name="Patil S."/>
            <person name="Perez A."/>
            <person name="Perez Y."/>
            <person name="Pham C."/>
            <person name="Primus E.L."/>
            <person name="Pu L.-L."/>
            <person name="Puazo M."/>
            <person name="Qin X."/>
            <person name="Quiroz J.B."/>
            <person name="Reese J."/>
            <person name="Richards S."/>
            <person name="Rives C.M."/>
            <person name="Robberts R."/>
            <person name="Ruiz S.J."/>
            <person name="Ruiz M.J."/>
            <person name="Santibanez J."/>
            <person name="Schneider B.W."/>
            <person name="Sisson I."/>
            <person name="Smith M."/>
            <person name="Sodergren E."/>
            <person name="Song X.-Z."/>
            <person name="Song B.B."/>
            <person name="Summersgill H."/>
            <person name="Thelus R."/>
            <person name="Thornton R.D."/>
            <person name="Trejos Z.Y."/>
            <person name="Usmani K."/>
            <person name="Vattathil S."/>
            <person name="Villasana D."/>
            <person name="Walker D.L."/>
            <person name="Wang S."/>
            <person name="Wang K."/>
            <person name="White C.S."/>
            <person name="Williams A.C."/>
            <person name="Williamson J."/>
            <person name="Wilson K."/>
            <person name="Woghiren I.O."/>
            <person name="Woodworth J.R."/>
            <person name="Worley K.C."/>
            <person name="Wright R.A."/>
            <person name="Wu W."/>
            <person name="Young L."/>
            <person name="Zhang L."/>
            <person name="Zhang J."/>
            <person name="Zhu Y."/>
            <person name="Muzny D.M."/>
            <person name="Weinstock G."/>
            <person name="Gibbs R.A."/>
        </authorList>
    </citation>
    <scope>NUCLEOTIDE SEQUENCE [LARGE SCALE GENOMIC DNA]</scope>
    <source>
        <strain evidence="3">LSR1</strain>
    </source>
</reference>
<keyword evidence="1" id="KW-0812">Transmembrane</keyword>
<keyword evidence="1" id="KW-0472">Membrane</keyword>
<evidence type="ECO:0000313" key="3">
    <source>
        <dbReference type="Proteomes" id="UP000007819"/>
    </source>
</evidence>
<sequence length="119" mass="14304">MEVFQFNFLRLMTIFKYNLYFNCAKICRCPKVQSIATGRRVATKKHFWSALGIIMVLFDINCLRLLVPKLNVLSNGVYFNLSDYYVPMGIYDIFKLILSILFLHFYLKYFMYRVSYKKF</sequence>
<dbReference type="OrthoDB" id="6595810at2759"/>
<name>A0A8R2JMM5_ACYPI</name>
<dbReference type="Proteomes" id="UP000007819">
    <property type="component" value="Chromosome A1"/>
</dbReference>
<dbReference type="GeneID" id="100573151"/>
<dbReference type="EnsemblMetazoa" id="XM_029486165.1">
    <property type="protein sequence ID" value="XP_029342025.1"/>
    <property type="gene ID" value="LOC100573151"/>
</dbReference>
<proteinExistence type="predicted"/>
<evidence type="ECO:0000313" key="2">
    <source>
        <dbReference type="EnsemblMetazoa" id="XP_029342025.1"/>
    </source>
</evidence>
<reference evidence="2" key="2">
    <citation type="submission" date="2022-06" db="UniProtKB">
        <authorList>
            <consortium name="EnsemblMetazoa"/>
        </authorList>
    </citation>
    <scope>IDENTIFICATION</scope>
</reference>
<feature type="transmembrane region" description="Helical" evidence="1">
    <location>
        <begin position="47"/>
        <end position="66"/>
    </location>
</feature>
<organism evidence="2 3">
    <name type="scientific">Acyrthosiphon pisum</name>
    <name type="common">Pea aphid</name>
    <dbReference type="NCBI Taxonomy" id="7029"/>
    <lineage>
        <taxon>Eukaryota</taxon>
        <taxon>Metazoa</taxon>
        <taxon>Ecdysozoa</taxon>
        <taxon>Arthropoda</taxon>
        <taxon>Hexapoda</taxon>
        <taxon>Insecta</taxon>
        <taxon>Pterygota</taxon>
        <taxon>Neoptera</taxon>
        <taxon>Paraneoptera</taxon>
        <taxon>Hemiptera</taxon>
        <taxon>Sternorrhyncha</taxon>
        <taxon>Aphidomorpha</taxon>
        <taxon>Aphidoidea</taxon>
        <taxon>Aphididae</taxon>
        <taxon>Macrosiphini</taxon>
        <taxon>Acyrthosiphon</taxon>
    </lineage>
</organism>
<evidence type="ECO:0000256" key="1">
    <source>
        <dbReference type="SAM" id="Phobius"/>
    </source>
</evidence>